<dbReference type="RefSeq" id="WP_054967319.1">
    <property type="nucleotide sequence ID" value="NZ_LJCO01000008.1"/>
</dbReference>
<name>A0A0P9CIU7_9BACL</name>
<dbReference type="InterPro" id="IPR011330">
    <property type="entry name" value="Glyco_hydro/deAcase_b/a-brl"/>
</dbReference>
<evidence type="ECO:0000313" key="2">
    <source>
        <dbReference type="EMBL" id="KPV45551.1"/>
    </source>
</evidence>
<dbReference type="PANTHER" id="PTHR30292">
    <property type="entry name" value="UNCHARACTERIZED PROTEIN YBGL-RELATED"/>
    <property type="match status" value="1"/>
</dbReference>
<reference evidence="2 3" key="1">
    <citation type="submission" date="2015-09" db="EMBL/GenBank/DDBJ databases">
        <title>Draft genome sequence of Alicyclobacillus ferrooxydans DSM 22381.</title>
        <authorList>
            <person name="Hemp J."/>
        </authorList>
    </citation>
    <scope>NUCLEOTIDE SEQUENCE [LARGE SCALE GENOMIC DNA]</scope>
    <source>
        <strain evidence="2 3">TC-34</strain>
    </source>
</reference>
<dbReference type="HAMAP" id="MF_00691">
    <property type="entry name" value="PxpA"/>
    <property type="match status" value="1"/>
</dbReference>
<dbReference type="OrthoDB" id="9773478at2"/>
<organism evidence="2 3">
    <name type="scientific">Alicyclobacillus ferrooxydans</name>
    <dbReference type="NCBI Taxonomy" id="471514"/>
    <lineage>
        <taxon>Bacteria</taxon>
        <taxon>Bacillati</taxon>
        <taxon>Bacillota</taxon>
        <taxon>Bacilli</taxon>
        <taxon>Bacillales</taxon>
        <taxon>Alicyclobacillaceae</taxon>
        <taxon>Alicyclobacillus</taxon>
    </lineage>
</organism>
<gene>
    <name evidence="1" type="primary">pxpA</name>
    <name evidence="2" type="ORF">AN477_01010</name>
</gene>
<dbReference type="PANTHER" id="PTHR30292:SF0">
    <property type="entry name" value="5-OXOPROLINASE SUBUNIT A"/>
    <property type="match status" value="1"/>
</dbReference>
<dbReference type="NCBIfam" id="NF003814">
    <property type="entry name" value="PRK05406.1-3"/>
    <property type="match status" value="1"/>
</dbReference>
<dbReference type="GO" id="GO:0005975">
    <property type="term" value="P:carbohydrate metabolic process"/>
    <property type="evidence" value="ECO:0007669"/>
    <property type="project" value="InterPro"/>
</dbReference>
<dbReference type="Gene3D" id="3.20.20.370">
    <property type="entry name" value="Glycoside hydrolase/deacetylase"/>
    <property type="match status" value="1"/>
</dbReference>
<keyword evidence="1" id="KW-0547">Nucleotide-binding</keyword>
<dbReference type="GO" id="GO:0017168">
    <property type="term" value="F:5-oxoprolinase (ATP-hydrolyzing) activity"/>
    <property type="evidence" value="ECO:0007669"/>
    <property type="project" value="UniProtKB-UniRule"/>
</dbReference>
<dbReference type="GO" id="GO:0005524">
    <property type="term" value="F:ATP binding"/>
    <property type="evidence" value="ECO:0007669"/>
    <property type="project" value="UniProtKB-UniRule"/>
</dbReference>
<dbReference type="InterPro" id="IPR005501">
    <property type="entry name" value="LamB/YcsF/PxpA-like"/>
</dbReference>
<dbReference type="AlphaFoldDB" id="A0A0P9CIU7"/>
<proteinExistence type="inferred from homology"/>
<evidence type="ECO:0000313" key="3">
    <source>
        <dbReference type="Proteomes" id="UP000050482"/>
    </source>
</evidence>
<keyword evidence="1" id="KW-0378">Hydrolase</keyword>
<dbReference type="EMBL" id="LJCO01000008">
    <property type="protein sequence ID" value="KPV45551.1"/>
    <property type="molecule type" value="Genomic_DNA"/>
</dbReference>
<evidence type="ECO:0000256" key="1">
    <source>
        <dbReference type="HAMAP-Rule" id="MF_00691"/>
    </source>
</evidence>
<dbReference type="PATRIC" id="fig|471514.4.peg.182"/>
<keyword evidence="1" id="KW-0067">ATP-binding</keyword>
<dbReference type="NCBIfam" id="NF003816">
    <property type="entry name" value="PRK05406.1-5"/>
    <property type="match status" value="1"/>
</dbReference>
<keyword evidence="3" id="KW-1185">Reference proteome</keyword>
<dbReference type="EC" id="3.5.2.9" evidence="1"/>
<dbReference type="SUPFAM" id="SSF88713">
    <property type="entry name" value="Glycoside hydrolase/deacetylase"/>
    <property type="match status" value="1"/>
</dbReference>
<comment type="similarity">
    <text evidence="1">Belongs to the LamB/PxpA family.</text>
</comment>
<dbReference type="CDD" id="cd10787">
    <property type="entry name" value="LamB_YcsF_like"/>
    <property type="match status" value="1"/>
</dbReference>
<comment type="catalytic activity">
    <reaction evidence="1">
        <text>5-oxo-L-proline + ATP + 2 H2O = L-glutamate + ADP + phosphate + H(+)</text>
        <dbReference type="Rhea" id="RHEA:10348"/>
        <dbReference type="ChEBI" id="CHEBI:15377"/>
        <dbReference type="ChEBI" id="CHEBI:15378"/>
        <dbReference type="ChEBI" id="CHEBI:29985"/>
        <dbReference type="ChEBI" id="CHEBI:30616"/>
        <dbReference type="ChEBI" id="CHEBI:43474"/>
        <dbReference type="ChEBI" id="CHEBI:58402"/>
        <dbReference type="ChEBI" id="CHEBI:456216"/>
        <dbReference type="EC" id="3.5.2.9"/>
    </reaction>
</comment>
<comment type="subunit">
    <text evidence="1">Forms a complex composed of PxpA, PxpB and PxpC.</text>
</comment>
<accession>A0A0P9CIU7</accession>
<dbReference type="Proteomes" id="UP000050482">
    <property type="component" value="Unassembled WGS sequence"/>
</dbReference>
<dbReference type="STRING" id="471514.AN477_01010"/>
<protein>
    <recommendedName>
        <fullName evidence="1">5-oxoprolinase subunit A</fullName>
        <shortName evidence="1">5-OPase subunit A</shortName>
        <ecNumber evidence="1">3.5.2.9</ecNumber>
    </recommendedName>
    <alternativeName>
        <fullName evidence="1">5-oxoprolinase (ATP-hydrolyzing) subunit A</fullName>
    </alternativeName>
</protein>
<dbReference type="Pfam" id="PF03746">
    <property type="entry name" value="LamB_YcsF"/>
    <property type="match status" value="1"/>
</dbReference>
<comment type="function">
    <text evidence="1">Catalyzes the cleavage of 5-oxoproline to form L-glutamate coupled to the hydrolysis of ATP to ADP and inorganic phosphate.</text>
</comment>
<comment type="caution">
    <text evidence="2">The sequence shown here is derived from an EMBL/GenBank/DDBJ whole genome shotgun (WGS) entry which is preliminary data.</text>
</comment>
<sequence length="252" mass="26583">MSYRIDLNCDLGESFGHYHLGNDQQVLQYVTSANIACGFHGGDPSVMKRTVAICVENGVAIGVHPGLPDLVGFGRRTMSVSADEVHDMVVYQIGALLGFALAEGAVLHHVKPHGALYNMAAKDRTVADAIARAVQDVDRNLVLFGLSGSQLIEAGKAAGLTTASEVFADRTYQPDGSLTPRDQAGALITDVSEAVTQVLKMVKEQTVRTVGGGEIQIVADTVCLHGDGAHAMELAQMLRQTLTAEGIQCLAG</sequence>